<dbReference type="InterPro" id="IPR017896">
    <property type="entry name" value="4Fe4S_Fe-S-bd"/>
</dbReference>
<protein>
    <submittedName>
        <fullName evidence="13">Sigma 54-interacting transcriptional regulator</fullName>
    </submittedName>
</protein>
<keyword evidence="9" id="KW-0812">Transmembrane</keyword>
<evidence type="ECO:0000256" key="1">
    <source>
        <dbReference type="ARBA" id="ARBA00004236"/>
    </source>
</evidence>
<proteinExistence type="predicted"/>
<feature type="transmembrane region" description="Helical" evidence="9">
    <location>
        <begin position="528"/>
        <end position="547"/>
    </location>
</feature>
<dbReference type="PROSITE" id="PS51379">
    <property type="entry name" value="4FE4S_FER_2"/>
    <property type="match status" value="1"/>
</dbReference>
<feature type="transmembrane region" description="Helical" evidence="9">
    <location>
        <begin position="772"/>
        <end position="792"/>
    </location>
</feature>
<dbReference type="SUPFAM" id="SSF52540">
    <property type="entry name" value="P-loop containing nucleoside triphosphate hydrolases"/>
    <property type="match status" value="1"/>
</dbReference>
<reference evidence="14" key="1">
    <citation type="submission" date="2018-09" db="EMBL/GenBank/DDBJ databases">
        <title>Complete genome sequence of thermophilic cyanobacteria strain Thermosynechococcus elongatus PKUAC-SCTE542.</title>
        <authorList>
            <person name="Liang Y."/>
            <person name="Tang J."/>
            <person name="Daroch M."/>
        </authorList>
    </citation>
    <scope>NUCLEOTIDE SEQUENCE [LARGE SCALE GENOMIC DNA]</scope>
    <source>
        <strain evidence="14">E542</strain>
    </source>
</reference>
<dbReference type="GO" id="GO:0046872">
    <property type="term" value="F:metal ion binding"/>
    <property type="evidence" value="ECO:0007669"/>
    <property type="project" value="UniProtKB-KW"/>
</dbReference>
<dbReference type="Gene3D" id="3.40.50.300">
    <property type="entry name" value="P-loop containing nucleotide triphosphate hydrolases"/>
    <property type="match status" value="1"/>
</dbReference>
<dbReference type="InterPro" id="IPR000595">
    <property type="entry name" value="cNMP-bd_dom"/>
</dbReference>
<keyword evidence="14" id="KW-1185">Reference proteome</keyword>
<accession>A0A3B7MEM8</accession>
<dbReference type="PANTHER" id="PTHR30224:SF4">
    <property type="entry name" value="ELECTRON TRANSPORT PROTEIN YCCM-RELATED"/>
    <property type="match status" value="1"/>
</dbReference>
<evidence type="ECO:0000313" key="14">
    <source>
        <dbReference type="Proteomes" id="UP000261812"/>
    </source>
</evidence>
<gene>
    <name evidence="13" type="ORF">D3A95_07825</name>
</gene>
<organism evidence="13 14">
    <name type="scientific">Thermosynechococcus sichuanensis E542</name>
    <dbReference type="NCBI Taxonomy" id="2016101"/>
    <lineage>
        <taxon>Bacteria</taxon>
        <taxon>Bacillati</taxon>
        <taxon>Cyanobacteriota</taxon>
        <taxon>Cyanophyceae</taxon>
        <taxon>Acaryochloridales</taxon>
        <taxon>Thermosynechococcaceae</taxon>
        <taxon>Thermosynechococcus</taxon>
        <taxon>Thermosynechococcus sichuanensis</taxon>
    </lineage>
</organism>
<dbReference type="InterPro" id="IPR018490">
    <property type="entry name" value="cNMP-bd_dom_sf"/>
</dbReference>
<dbReference type="Pfam" id="PF00158">
    <property type="entry name" value="Sigma54_activat"/>
    <property type="match status" value="1"/>
</dbReference>
<feature type="domain" description="4Fe-4S ferredoxin-type" evidence="12">
    <location>
        <begin position="612"/>
        <end position="641"/>
    </location>
</feature>
<evidence type="ECO:0000259" key="11">
    <source>
        <dbReference type="PROSITE" id="PS50045"/>
    </source>
</evidence>
<dbReference type="InterPro" id="IPR027417">
    <property type="entry name" value="P-loop_NTPase"/>
</dbReference>
<dbReference type="InterPro" id="IPR002078">
    <property type="entry name" value="Sigma_54_int"/>
</dbReference>
<keyword evidence="3" id="KW-0479">Metal-binding</keyword>
<dbReference type="RefSeq" id="WP_181494497.1">
    <property type="nucleotide sequence ID" value="NZ_CP032152.1"/>
</dbReference>
<evidence type="ECO:0000256" key="3">
    <source>
        <dbReference type="ARBA" id="ARBA00022723"/>
    </source>
</evidence>
<dbReference type="Gene3D" id="2.60.120.10">
    <property type="entry name" value="Jelly Rolls"/>
    <property type="match status" value="1"/>
</dbReference>
<dbReference type="Pfam" id="PF12801">
    <property type="entry name" value="Fer4_5"/>
    <property type="match status" value="2"/>
</dbReference>
<evidence type="ECO:0000256" key="9">
    <source>
        <dbReference type="SAM" id="Phobius"/>
    </source>
</evidence>
<feature type="transmembrane region" description="Helical" evidence="9">
    <location>
        <begin position="687"/>
        <end position="707"/>
    </location>
</feature>
<keyword evidence="5" id="KW-0067">ATP-binding</keyword>
<dbReference type="CDD" id="cd00038">
    <property type="entry name" value="CAP_ED"/>
    <property type="match status" value="1"/>
</dbReference>
<feature type="transmembrane region" description="Helical" evidence="9">
    <location>
        <begin position="804"/>
        <end position="821"/>
    </location>
</feature>
<sequence>MIDRLSWLQTHTPFKSLSLEALEAIAAALRTESIAANRRIVLEDTPVTHLIILRSGELEAYHTTRDRPATVTTLLPGTVLHWPELVLEQQAPQTVITLTDCELWTLPREVFAPLADQFPELRQQVSQQLQSALSDLAHEQERQAVLRPYLVPRVKQGIVGSSRYAVRLRQGIKEAARDRQPVLIFGEPGLEKDNIAALIHYGSRDRRQPLIRFNCGTLSANGAELFGKATKPGLLDWVAEGTLILNNVHEWPAHLYPQLRRLVAEQTYEPVADPPALPRRFPGRLILIAEKKGCDCQDLVHHQIKVPPLRVTKADIEALVNYYIALYCRQRGIPKPRITPEALRRLQSYDFPGNLRELASLVERALVQADGAELLTEEVFWPERSRQRRFRWNLLNAYPQLRAFLRSPWWPDRLNYGLTLWLFPLIVAIGLWGPQDRPHNFTLNLFWAWWWPVSLLIFPFLGRIWCAVCPFMIYGEVLQRLSLKIWPRQLRPWPRQLAERWGGWVLFGLFAVILLWEELWDLPNTAYLSSWLLILITAGAVIFSQLYERRFWCRYLCPIGGMNGLFGKLSILELRAQQGVCAASCQTYQCYKGGPALGEGQETGGCPVYSHPAQLTDNRNCVLCMTCLKACPHRSVEVNLRPPAIDLWTSHEATAAEVCLLFLLLGAVVLHRLPLLLAWLGLTEAHFWLQGMIAVVALALPGLLAWGWHQMQRQGSVPFVRLAYGYLPLVLGANLAYYLPLGLGEAGQLLPVTFATFGLDGASLPSWQAHPAVIGFLQTTTLVVSTLASLLLSQKIARSPLRQMWHPWLGIIALAWGIAYLL</sequence>
<dbReference type="SMART" id="SM00100">
    <property type="entry name" value="cNMP"/>
    <property type="match status" value="1"/>
</dbReference>
<dbReference type="InterPro" id="IPR052378">
    <property type="entry name" value="NosR_regulator"/>
</dbReference>
<keyword evidence="7" id="KW-0411">Iron-sulfur</keyword>
<dbReference type="InterPro" id="IPR058031">
    <property type="entry name" value="AAA_lid_NorR"/>
</dbReference>
<dbReference type="PROSITE" id="PS50045">
    <property type="entry name" value="SIGMA54_INTERACT_4"/>
    <property type="match status" value="1"/>
</dbReference>
<evidence type="ECO:0000256" key="8">
    <source>
        <dbReference type="ARBA" id="ARBA00023136"/>
    </source>
</evidence>
<evidence type="ECO:0000256" key="5">
    <source>
        <dbReference type="ARBA" id="ARBA00022840"/>
    </source>
</evidence>
<dbReference type="SUPFAM" id="SSF51206">
    <property type="entry name" value="cAMP-binding domain-like"/>
    <property type="match status" value="1"/>
</dbReference>
<keyword evidence="8 9" id="KW-0472">Membrane</keyword>
<dbReference type="GO" id="GO:0051536">
    <property type="term" value="F:iron-sulfur cluster binding"/>
    <property type="evidence" value="ECO:0007669"/>
    <property type="project" value="UniProtKB-KW"/>
</dbReference>
<feature type="transmembrane region" description="Helical" evidence="9">
    <location>
        <begin position="414"/>
        <end position="433"/>
    </location>
</feature>
<feature type="domain" description="Sigma-54 factor interaction" evidence="11">
    <location>
        <begin position="158"/>
        <end position="367"/>
    </location>
</feature>
<dbReference type="InterPro" id="IPR017900">
    <property type="entry name" value="4Fe4S_Fe_S_CS"/>
</dbReference>
<feature type="transmembrane region" description="Helical" evidence="9">
    <location>
        <begin position="453"/>
        <end position="477"/>
    </location>
</feature>
<dbReference type="PANTHER" id="PTHR30224">
    <property type="entry name" value="ELECTRON TRANSPORT PROTEIN"/>
    <property type="match status" value="1"/>
</dbReference>
<evidence type="ECO:0000259" key="12">
    <source>
        <dbReference type="PROSITE" id="PS51379"/>
    </source>
</evidence>
<dbReference type="PROSITE" id="PS00198">
    <property type="entry name" value="4FE4S_FER_1"/>
    <property type="match status" value="1"/>
</dbReference>
<dbReference type="KEGG" id="tsq:D3A95_07825"/>
<feature type="transmembrane region" description="Helical" evidence="9">
    <location>
        <begin position="719"/>
        <end position="739"/>
    </location>
</feature>
<dbReference type="GO" id="GO:0005886">
    <property type="term" value="C:plasma membrane"/>
    <property type="evidence" value="ECO:0007669"/>
    <property type="project" value="UniProtKB-SubCell"/>
</dbReference>
<dbReference type="Gene3D" id="1.10.8.60">
    <property type="match status" value="1"/>
</dbReference>
<keyword evidence="4" id="KW-0547">Nucleotide-binding</keyword>
<evidence type="ECO:0000256" key="7">
    <source>
        <dbReference type="ARBA" id="ARBA00023014"/>
    </source>
</evidence>
<evidence type="ECO:0000256" key="4">
    <source>
        <dbReference type="ARBA" id="ARBA00022741"/>
    </source>
</evidence>
<keyword evidence="9" id="KW-1133">Transmembrane helix</keyword>
<dbReference type="AlphaFoldDB" id="A0A3B7MEM8"/>
<feature type="transmembrane region" description="Helical" evidence="9">
    <location>
        <begin position="658"/>
        <end position="681"/>
    </location>
</feature>
<feature type="domain" description="Cyclic nucleotide-binding" evidence="10">
    <location>
        <begin position="13"/>
        <end position="132"/>
    </location>
</feature>
<keyword evidence="6" id="KW-0408">Iron</keyword>
<comment type="subcellular location">
    <subcellularLocation>
        <location evidence="1">Cell membrane</location>
    </subcellularLocation>
</comment>
<dbReference type="PROSITE" id="PS50042">
    <property type="entry name" value="CNMP_BINDING_3"/>
    <property type="match status" value="1"/>
</dbReference>
<name>A0A3B7MEM8_9CYAN</name>
<keyword evidence="2" id="KW-1003">Cell membrane</keyword>
<evidence type="ECO:0000256" key="6">
    <source>
        <dbReference type="ARBA" id="ARBA00023004"/>
    </source>
</evidence>
<dbReference type="GO" id="GO:0005524">
    <property type="term" value="F:ATP binding"/>
    <property type="evidence" value="ECO:0007669"/>
    <property type="project" value="InterPro"/>
</dbReference>
<dbReference type="Proteomes" id="UP000261812">
    <property type="component" value="Chromosome"/>
</dbReference>
<dbReference type="EMBL" id="CP032152">
    <property type="protein sequence ID" value="AXY68045.1"/>
    <property type="molecule type" value="Genomic_DNA"/>
</dbReference>
<dbReference type="Pfam" id="PF25601">
    <property type="entry name" value="AAA_lid_14"/>
    <property type="match status" value="1"/>
</dbReference>
<dbReference type="Pfam" id="PF00027">
    <property type="entry name" value="cNMP_binding"/>
    <property type="match status" value="1"/>
</dbReference>
<feature type="transmembrane region" description="Helical" evidence="9">
    <location>
        <begin position="497"/>
        <end position="516"/>
    </location>
</feature>
<evidence type="ECO:0000256" key="2">
    <source>
        <dbReference type="ARBA" id="ARBA00022475"/>
    </source>
</evidence>
<dbReference type="InterPro" id="IPR014710">
    <property type="entry name" value="RmlC-like_jellyroll"/>
</dbReference>
<evidence type="ECO:0000259" key="10">
    <source>
        <dbReference type="PROSITE" id="PS50042"/>
    </source>
</evidence>
<dbReference type="GO" id="GO:0006355">
    <property type="term" value="P:regulation of DNA-templated transcription"/>
    <property type="evidence" value="ECO:0007669"/>
    <property type="project" value="InterPro"/>
</dbReference>
<dbReference type="SUPFAM" id="SSF54862">
    <property type="entry name" value="4Fe-4S ferredoxins"/>
    <property type="match status" value="1"/>
</dbReference>
<evidence type="ECO:0000313" key="13">
    <source>
        <dbReference type="EMBL" id="AXY68045.1"/>
    </source>
</evidence>